<dbReference type="Proteomes" id="UP000077202">
    <property type="component" value="Unassembled WGS sequence"/>
</dbReference>
<evidence type="ECO:0000313" key="3">
    <source>
        <dbReference type="Proteomes" id="UP000077202"/>
    </source>
</evidence>
<name>A0A176W1G6_MARPO</name>
<comment type="caution">
    <text evidence="2">The sequence shown here is derived from an EMBL/GenBank/DDBJ whole genome shotgun (WGS) entry which is preliminary data.</text>
</comment>
<dbReference type="EMBL" id="LVLJ01002167">
    <property type="protein sequence ID" value="OAE26453.1"/>
    <property type="molecule type" value="Genomic_DNA"/>
</dbReference>
<accession>A0A176W1G6</accession>
<proteinExistence type="predicted"/>
<feature type="region of interest" description="Disordered" evidence="1">
    <location>
        <begin position="62"/>
        <end position="153"/>
    </location>
</feature>
<dbReference type="AlphaFoldDB" id="A0A176W1G6"/>
<reference evidence="2" key="1">
    <citation type="submission" date="2016-03" db="EMBL/GenBank/DDBJ databases">
        <title>Mechanisms controlling the formation of the plant cell surface in tip-growing cells are functionally conserved among land plants.</title>
        <authorList>
            <person name="Honkanen S."/>
            <person name="Jones V.A."/>
            <person name="Morieri G."/>
            <person name="Champion C."/>
            <person name="Hetherington A.J."/>
            <person name="Kelly S."/>
            <person name="Saint-Marcoux D."/>
            <person name="Proust H."/>
            <person name="Prescott H."/>
            <person name="Dolan L."/>
        </authorList>
    </citation>
    <scope>NUCLEOTIDE SEQUENCE [LARGE SCALE GENOMIC DNA]</scope>
    <source>
        <tissue evidence="2">Whole gametophyte</tissue>
    </source>
</reference>
<evidence type="ECO:0000313" key="2">
    <source>
        <dbReference type="EMBL" id="OAE26453.1"/>
    </source>
</evidence>
<feature type="compositionally biased region" description="Basic and acidic residues" evidence="1">
    <location>
        <begin position="123"/>
        <end position="138"/>
    </location>
</feature>
<keyword evidence="3" id="KW-1185">Reference proteome</keyword>
<evidence type="ECO:0000256" key="1">
    <source>
        <dbReference type="SAM" id="MobiDB-lite"/>
    </source>
</evidence>
<gene>
    <name evidence="2" type="ORF">AXG93_815s1140</name>
</gene>
<organism evidence="2 3">
    <name type="scientific">Marchantia polymorpha subsp. ruderalis</name>
    <dbReference type="NCBI Taxonomy" id="1480154"/>
    <lineage>
        <taxon>Eukaryota</taxon>
        <taxon>Viridiplantae</taxon>
        <taxon>Streptophyta</taxon>
        <taxon>Embryophyta</taxon>
        <taxon>Marchantiophyta</taxon>
        <taxon>Marchantiopsida</taxon>
        <taxon>Marchantiidae</taxon>
        <taxon>Marchantiales</taxon>
        <taxon>Marchantiaceae</taxon>
        <taxon>Marchantia</taxon>
    </lineage>
</organism>
<protein>
    <submittedName>
        <fullName evidence="2">Uncharacterized protein</fullName>
    </submittedName>
</protein>
<feature type="compositionally biased region" description="Basic and acidic residues" evidence="1">
    <location>
        <begin position="91"/>
        <end position="115"/>
    </location>
</feature>
<sequence length="153" mass="16594">MHAVCAGGVDCWNEPGDPEVGLQYRSDGGMVPMHHVLIIRLTGKLPSAFRQIKRWADYWPVRGMGGQNSTAERGNLRRGAPWGSAVPVASGRERTGTGRGRLPKEEPTEVTEHSSKAGVKGRKQAEEGYGEMRPRAEGVQKSCAGATCRDSQH</sequence>